<dbReference type="InterPro" id="IPR045175">
    <property type="entry name" value="M28_fam"/>
</dbReference>
<sequence length="496" mass="55757">MRKLKLSLFGLLVLGLIANAQDKTAVKYANTITPEDMRSKLSILASDEFGGRETGTEGQKKASRFLEEFYQRIGLEGPANGTYRQKFDMYQSDWSDVYIKTRSGKKANGKDIIFLGYANMAKEEKLDAVYVGKKTDFAGMDLNGKAVVAMAGDRATVGKLIEAGAKAVMMMANDDDQFTQTLPRQARAFMMGRLRFDKEYKGDPSMTFYLTQAIAADMFKASIEDLNANAETPEKIKTGTVRVFAKEKINTINTENMVAFLEGTDLKDEVLVISSHYDHIGQNEDGTVINNGADDDGSGTTGVMEIAEAFAQAAKEGHRPRRSILFLNVTGEEKGLLGSAYYADNPLFPLENTVNNLNIDMIGRIDPEHEKSGNRDYVYVIGSEKLSSHLKVISEFANITYTNLDLDYRYDDPNDRNRFYYRSDHYNFAKKGIPIIFYFNGTHADYHRPTDTVDKIAFDVMAKRAQLVFHTAWILANRDQRTPVDREDDMDYGSRD</sequence>
<dbReference type="Proteomes" id="UP000658258">
    <property type="component" value="Unassembled WGS sequence"/>
</dbReference>
<feature type="domain" description="Peptidase M28" evidence="2">
    <location>
        <begin position="256"/>
        <end position="470"/>
    </location>
</feature>
<evidence type="ECO:0000313" key="3">
    <source>
        <dbReference type="EMBL" id="GHE50370.1"/>
    </source>
</evidence>
<evidence type="ECO:0000256" key="1">
    <source>
        <dbReference type="SAM" id="SignalP"/>
    </source>
</evidence>
<dbReference type="EMBL" id="BNAG01000001">
    <property type="protein sequence ID" value="GHE50370.1"/>
    <property type="molecule type" value="Genomic_DNA"/>
</dbReference>
<gene>
    <name evidence="3" type="ORF">GCM10011340_00220</name>
</gene>
<name>A0ABQ3I391_9BACT</name>
<reference evidence="4" key="1">
    <citation type="journal article" date="2019" name="Int. J. Syst. Evol. Microbiol.">
        <title>The Global Catalogue of Microorganisms (GCM) 10K type strain sequencing project: providing services to taxonomists for standard genome sequencing and annotation.</title>
        <authorList>
            <consortium name="The Broad Institute Genomics Platform"/>
            <consortium name="The Broad Institute Genome Sequencing Center for Infectious Disease"/>
            <person name="Wu L."/>
            <person name="Ma J."/>
        </authorList>
    </citation>
    <scope>NUCLEOTIDE SEQUENCE [LARGE SCALE GENOMIC DNA]</scope>
    <source>
        <strain evidence="4">CGMCC 1.15111</strain>
    </source>
</reference>
<dbReference type="RefSeq" id="WP_189628153.1">
    <property type="nucleotide sequence ID" value="NZ_BNAG01000001.1"/>
</dbReference>
<feature type="signal peptide" evidence="1">
    <location>
        <begin position="1"/>
        <end position="20"/>
    </location>
</feature>
<feature type="chain" id="PRO_5045752057" description="Peptidase M28 domain-containing protein" evidence="1">
    <location>
        <begin position="21"/>
        <end position="496"/>
    </location>
</feature>
<evidence type="ECO:0000259" key="2">
    <source>
        <dbReference type="Pfam" id="PF04389"/>
    </source>
</evidence>
<keyword evidence="1" id="KW-0732">Signal</keyword>
<organism evidence="3 4">
    <name type="scientific">Roseivirga thermotolerans</name>
    <dbReference type="NCBI Taxonomy" id="1758176"/>
    <lineage>
        <taxon>Bacteria</taxon>
        <taxon>Pseudomonadati</taxon>
        <taxon>Bacteroidota</taxon>
        <taxon>Cytophagia</taxon>
        <taxon>Cytophagales</taxon>
        <taxon>Roseivirgaceae</taxon>
        <taxon>Roseivirga</taxon>
    </lineage>
</organism>
<dbReference type="SUPFAM" id="SSF53187">
    <property type="entry name" value="Zn-dependent exopeptidases"/>
    <property type="match status" value="1"/>
</dbReference>
<accession>A0ABQ3I391</accession>
<keyword evidence="4" id="KW-1185">Reference proteome</keyword>
<dbReference type="PANTHER" id="PTHR12147">
    <property type="entry name" value="METALLOPEPTIDASE M28 FAMILY MEMBER"/>
    <property type="match status" value="1"/>
</dbReference>
<dbReference type="Gene3D" id="3.40.630.10">
    <property type="entry name" value="Zn peptidases"/>
    <property type="match status" value="2"/>
</dbReference>
<comment type="caution">
    <text evidence="3">The sequence shown here is derived from an EMBL/GenBank/DDBJ whole genome shotgun (WGS) entry which is preliminary data.</text>
</comment>
<dbReference type="PANTHER" id="PTHR12147:SF26">
    <property type="entry name" value="PEPTIDASE M28 DOMAIN-CONTAINING PROTEIN"/>
    <property type="match status" value="1"/>
</dbReference>
<proteinExistence type="predicted"/>
<protein>
    <recommendedName>
        <fullName evidence="2">Peptidase M28 domain-containing protein</fullName>
    </recommendedName>
</protein>
<evidence type="ECO:0000313" key="4">
    <source>
        <dbReference type="Proteomes" id="UP000658258"/>
    </source>
</evidence>
<dbReference type="InterPro" id="IPR007484">
    <property type="entry name" value="Peptidase_M28"/>
</dbReference>
<dbReference type="Pfam" id="PF04389">
    <property type="entry name" value="Peptidase_M28"/>
    <property type="match status" value="1"/>
</dbReference>